<dbReference type="OrthoDB" id="2260257at2759"/>
<dbReference type="SUPFAM" id="SSF57016">
    <property type="entry name" value="Plant lectins/antimicrobial peptides"/>
    <property type="match status" value="1"/>
</dbReference>
<reference evidence="5" key="1">
    <citation type="submission" date="2021-06" db="EMBL/GenBank/DDBJ databases">
        <authorList>
            <person name="Kallberg Y."/>
            <person name="Tangrot J."/>
            <person name="Rosling A."/>
        </authorList>
    </citation>
    <scope>NUCLEOTIDE SEQUENCE</scope>
    <source>
        <strain evidence="5">IA702</strain>
    </source>
</reference>
<feature type="disulfide bond" evidence="2">
    <location>
        <begin position="137"/>
        <end position="152"/>
    </location>
</feature>
<evidence type="ECO:0000256" key="2">
    <source>
        <dbReference type="PROSITE-ProRule" id="PRU00261"/>
    </source>
</evidence>
<dbReference type="InterPro" id="IPR036861">
    <property type="entry name" value="Endochitinase-like_sf"/>
</dbReference>
<protein>
    <submittedName>
        <fullName evidence="5">7816_t:CDS:1</fullName>
    </submittedName>
</protein>
<dbReference type="PROSITE" id="PS50941">
    <property type="entry name" value="CHIT_BIND_I_2"/>
    <property type="match status" value="1"/>
</dbReference>
<dbReference type="GO" id="GO:0008061">
    <property type="term" value="F:chitin binding"/>
    <property type="evidence" value="ECO:0007669"/>
    <property type="project" value="UniProtKB-UniRule"/>
</dbReference>
<feature type="domain" description="Chitin-binding type-1" evidence="4">
    <location>
        <begin position="134"/>
        <end position="175"/>
    </location>
</feature>
<feature type="signal peptide" evidence="3">
    <location>
        <begin position="1"/>
        <end position="27"/>
    </location>
</feature>
<keyword evidence="1 2" id="KW-0147">Chitin-binding</keyword>
<organism evidence="5 6">
    <name type="scientific">Paraglomus occultum</name>
    <dbReference type="NCBI Taxonomy" id="144539"/>
    <lineage>
        <taxon>Eukaryota</taxon>
        <taxon>Fungi</taxon>
        <taxon>Fungi incertae sedis</taxon>
        <taxon>Mucoromycota</taxon>
        <taxon>Glomeromycotina</taxon>
        <taxon>Glomeromycetes</taxon>
        <taxon>Paraglomerales</taxon>
        <taxon>Paraglomeraceae</taxon>
        <taxon>Paraglomus</taxon>
    </lineage>
</organism>
<evidence type="ECO:0000259" key="4">
    <source>
        <dbReference type="PROSITE" id="PS50941"/>
    </source>
</evidence>
<keyword evidence="2" id="KW-1015">Disulfide bond</keyword>
<accession>A0A9N8ZDR0</accession>
<feature type="disulfide bond" evidence="2">
    <location>
        <begin position="151"/>
        <end position="165"/>
    </location>
</feature>
<dbReference type="AlphaFoldDB" id="A0A9N8ZDR0"/>
<evidence type="ECO:0000256" key="1">
    <source>
        <dbReference type="ARBA" id="ARBA00022669"/>
    </source>
</evidence>
<name>A0A9N8ZDR0_9GLOM</name>
<dbReference type="Gene3D" id="3.30.60.10">
    <property type="entry name" value="Endochitinase-like"/>
    <property type="match status" value="1"/>
</dbReference>
<feature type="chain" id="PRO_5040252545" evidence="3">
    <location>
        <begin position="28"/>
        <end position="193"/>
    </location>
</feature>
<dbReference type="InterPro" id="IPR001002">
    <property type="entry name" value="Chitin-bd_1"/>
</dbReference>
<keyword evidence="6" id="KW-1185">Reference proteome</keyword>
<dbReference type="EMBL" id="CAJVPJ010000190">
    <property type="protein sequence ID" value="CAG8492786.1"/>
    <property type="molecule type" value="Genomic_DNA"/>
</dbReference>
<evidence type="ECO:0000313" key="6">
    <source>
        <dbReference type="Proteomes" id="UP000789572"/>
    </source>
</evidence>
<dbReference type="Proteomes" id="UP000789572">
    <property type="component" value="Unassembled WGS sequence"/>
</dbReference>
<sequence>MSISSNLLNKFLFVHAIVLLLSATIHASYQVTFPPVGQILFLGQSYNVTWENQDDSIPIEPMVDVLLSHGEPGNLTIDYPICANIPSSDQLCVYTPAATDPSRQDYVFIVGKSQPNYGYSNYFVLNSTGPVPDSSGCPAMGGHNCTESLPCCSSSGFCGSSADHCGVGCLSQFSFNGFRNKRPSKQNAMFHHL</sequence>
<proteinExistence type="predicted"/>
<gene>
    <name evidence="5" type="ORF">POCULU_LOCUS2164</name>
</gene>
<keyword evidence="3" id="KW-0732">Signal</keyword>
<evidence type="ECO:0000256" key="3">
    <source>
        <dbReference type="SAM" id="SignalP"/>
    </source>
</evidence>
<comment type="caution">
    <text evidence="2">Lacks conserved residue(s) required for the propagation of feature annotation.</text>
</comment>
<comment type="caution">
    <text evidence="5">The sequence shown here is derived from an EMBL/GenBank/DDBJ whole genome shotgun (WGS) entry which is preliminary data.</text>
</comment>
<evidence type="ECO:0000313" key="5">
    <source>
        <dbReference type="EMBL" id="CAG8492786.1"/>
    </source>
</evidence>